<name>A0A9X4AR37_9BACT</name>
<sequence>MEPKGPPHSIAKGPCAALEAELQKEWFFRKDPAERAAIADARAQVVLLAYRDPLPEEDAEWARLHRERSKRDPEPARRDFAGRCAYKGYLESTGGTFEGRAAPWDSIDREPWCAFGYHVWKAPEDEPEHETLAAALTAYGNRAGQPAPPPSEPWLAAARAVRKNFPKPTPPPSREAVMEAARKWLTSPEERTQRRRAEAEAKIRPIAPGPSAAREAELAKKLSWVEDPAEKEALMAEYKALMSRAKKDPVPEEDAEWALIHREWDQDWLREFRPARRGIAAKLAYRAYCETEGIPVDEKVLATRLPDEFYFVGDRMIDKFEEPEQETLAAVLAVYVRRTGKPPPRPSEAWLAAIRKVREVLPKPKP</sequence>
<protein>
    <submittedName>
        <fullName evidence="1">Uncharacterized protein</fullName>
    </submittedName>
</protein>
<comment type="caution">
    <text evidence="1">The sequence shown here is derived from an EMBL/GenBank/DDBJ whole genome shotgun (WGS) entry which is preliminary data.</text>
</comment>
<organism evidence="1 2">
    <name type="scientific">Polyangium jinanense</name>
    <dbReference type="NCBI Taxonomy" id="2829994"/>
    <lineage>
        <taxon>Bacteria</taxon>
        <taxon>Pseudomonadati</taxon>
        <taxon>Myxococcota</taxon>
        <taxon>Polyangia</taxon>
        <taxon>Polyangiales</taxon>
        <taxon>Polyangiaceae</taxon>
        <taxon>Polyangium</taxon>
    </lineage>
</organism>
<gene>
    <name evidence="1" type="ORF">KEG57_04255</name>
</gene>
<reference evidence="1 2" key="1">
    <citation type="submission" date="2021-04" db="EMBL/GenBank/DDBJ databases">
        <title>Genome analysis of Polyangium sp.</title>
        <authorList>
            <person name="Li Y."/>
            <person name="Wang J."/>
        </authorList>
    </citation>
    <scope>NUCLEOTIDE SEQUENCE [LARGE SCALE GENOMIC DNA]</scope>
    <source>
        <strain evidence="1 2">SDU14</strain>
    </source>
</reference>
<evidence type="ECO:0000313" key="2">
    <source>
        <dbReference type="Proteomes" id="UP001151081"/>
    </source>
</evidence>
<dbReference type="RefSeq" id="WP_272417862.1">
    <property type="nucleotide sequence ID" value="NZ_JAGTJJ010000001.1"/>
</dbReference>
<evidence type="ECO:0000313" key="1">
    <source>
        <dbReference type="EMBL" id="MDC3979700.1"/>
    </source>
</evidence>
<dbReference type="EMBL" id="JAGTJJ010000001">
    <property type="protein sequence ID" value="MDC3979700.1"/>
    <property type="molecule type" value="Genomic_DNA"/>
</dbReference>
<proteinExistence type="predicted"/>
<keyword evidence="2" id="KW-1185">Reference proteome</keyword>
<accession>A0A9X4AR37</accession>
<dbReference type="AlphaFoldDB" id="A0A9X4AR37"/>
<dbReference type="Proteomes" id="UP001151081">
    <property type="component" value="Unassembled WGS sequence"/>
</dbReference>